<dbReference type="InterPro" id="IPR044713">
    <property type="entry name" value="DNJA1/2-like"/>
</dbReference>
<feature type="transmembrane region" description="Helical" evidence="8">
    <location>
        <begin position="42"/>
        <end position="64"/>
    </location>
</feature>
<dbReference type="GO" id="GO:0006457">
    <property type="term" value="P:protein folding"/>
    <property type="evidence" value="ECO:0007669"/>
    <property type="project" value="InterPro"/>
</dbReference>
<proteinExistence type="inferred from homology"/>
<dbReference type="InterPro" id="IPR011059">
    <property type="entry name" value="Metal-dep_hydrolase_composite"/>
</dbReference>
<dbReference type="SUPFAM" id="SSF49493">
    <property type="entry name" value="HSP40/DnaJ peptide-binding domain"/>
    <property type="match status" value="2"/>
</dbReference>
<keyword evidence="1 6" id="KW-0479">Metal-binding</keyword>
<keyword evidence="12" id="KW-1185">Reference proteome</keyword>
<keyword evidence="4 6" id="KW-0862">Zinc</keyword>
<dbReference type="GO" id="GO:0008270">
    <property type="term" value="F:zinc ion binding"/>
    <property type="evidence" value="ECO:0007669"/>
    <property type="project" value="UniProtKB-KW"/>
</dbReference>
<dbReference type="Gene3D" id="3.20.20.140">
    <property type="entry name" value="Metal-dependent hydrolases"/>
    <property type="match status" value="2"/>
</dbReference>
<dbReference type="SUPFAM" id="SSF46565">
    <property type="entry name" value="Chaperone J-domain"/>
    <property type="match status" value="1"/>
</dbReference>
<dbReference type="CDD" id="cd01309">
    <property type="entry name" value="Met_dep_hydrolase_C"/>
    <property type="match status" value="1"/>
</dbReference>
<dbReference type="GO" id="GO:0016810">
    <property type="term" value="F:hydrolase activity, acting on carbon-nitrogen (but not peptide) bonds"/>
    <property type="evidence" value="ECO:0007669"/>
    <property type="project" value="InterPro"/>
</dbReference>
<dbReference type="SUPFAM" id="SSF51556">
    <property type="entry name" value="Metallo-dependent hydrolases"/>
    <property type="match status" value="1"/>
</dbReference>
<dbReference type="OrthoDB" id="10258955at2759"/>
<dbReference type="PROSITE" id="PS51188">
    <property type="entry name" value="ZF_CR"/>
    <property type="match status" value="1"/>
</dbReference>
<dbReference type="PANTHER" id="PTHR43888">
    <property type="entry name" value="DNAJ-LIKE-2, ISOFORM A-RELATED"/>
    <property type="match status" value="1"/>
</dbReference>
<dbReference type="Pfam" id="PF00226">
    <property type="entry name" value="DnaJ"/>
    <property type="match status" value="1"/>
</dbReference>
<accession>A0A8H7UQY4</accession>
<dbReference type="Pfam" id="PF01556">
    <property type="entry name" value="DnaJ_C"/>
    <property type="match status" value="1"/>
</dbReference>
<keyword evidence="3 6" id="KW-0863">Zinc-finger</keyword>
<feature type="domain" description="J" evidence="9">
    <location>
        <begin position="938"/>
        <end position="1003"/>
    </location>
</feature>
<keyword evidence="5" id="KW-0143">Chaperone</keyword>
<dbReference type="InterPro" id="IPR036410">
    <property type="entry name" value="HSP_DnaJ_Cys-rich_dom_sf"/>
</dbReference>
<dbReference type="Gene3D" id="1.10.287.110">
    <property type="entry name" value="DnaJ domain"/>
    <property type="match status" value="1"/>
</dbReference>
<dbReference type="PRINTS" id="PR00625">
    <property type="entry name" value="JDOMAIN"/>
</dbReference>
<gene>
    <name evidence="11" type="ORF">INT46_002159</name>
</gene>
<dbReference type="Proteomes" id="UP000650833">
    <property type="component" value="Unassembled WGS sequence"/>
</dbReference>
<dbReference type="InterPro" id="IPR001305">
    <property type="entry name" value="HSP_DnaJ_Cys-rich_dom"/>
</dbReference>
<dbReference type="CDD" id="cd06257">
    <property type="entry name" value="DnaJ"/>
    <property type="match status" value="1"/>
</dbReference>
<dbReference type="InterPro" id="IPR008971">
    <property type="entry name" value="HSP40/DnaJ_pept-bd"/>
</dbReference>
<dbReference type="HAMAP" id="MF_01152">
    <property type="entry name" value="DnaJ"/>
    <property type="match status" value="1"/>
</dbReference>
<dbReference type="PROSITE" id="PS00636">
    <property type="entry name" value="DNAJ_1"/>
    <property type="match status" value="1"/>
</dbReference>
<feature type="region of interest" description="Disordered" evidence="7">
    <location>
        <begin position="1"/>
        <end position="22"/>
    </location>
</feature>
<keyword evidence="2" id="KW-0677">Repeat</keyword>
<feature type="compositionally biased region" description="Polar residues" evidence="7">
    <location>
        <begin position="1"/>
        <end position="14"/>
    </location>
</feature>
<evidence type="ECO:0000259" key="10">
    <source>
        <dbReference type="PROSITE" id="PS51188"/>
    </source>
</evidence>
<evidence type="ECO:0000256" key="6">
    <source>
        <dbReference type="PROSITE-ProRule" id="PRU00546"/>
    </source>
</evidence>
<dbReference type="Gene3D" id="2.30.40.10">
    <property type="entry name" value="Urease, subunit C, domain 1"/>
    <property type="match status" value="1"/>
</dbReference>
<dbReference type="Gene3D" id="2.60.260.20">
    <property type="entry name" value="Urease metallochaperone UreE, N-terminal domain"/>
    <property type="match status" value="2"/>
</dbReference>
<dbReference type="InterPro" id="IPR002939">
    <property type="entry name" value="DnaJ_C"/>
</dbReference>
<dbReference type="PROSITE" id="PS50076">
    <property type="entry name" value="DNAJ_2"/>
    <property type="match status" value="1"/>
</dbReference>
<dbReference type="FunFam" id="2.60.260.20:FF:000013">
    <property type="entry name" value="DnaJ subfamily B member 11"/>
    <property type="match status" value="1"/>
</dbReference>
<evidence type="ECO:0000313" key="12">
    <source>
        <dbReference type="Proteomes" id="UP000650833"/>
    </source>
</evidence>
<evidence type="ECO:0000256" key="2">
    <source>
        <dbReference type="ARBA" id="ARBA00022737"/>
    </source>
</evidence>
<dbReference type="CDD" id="cd10719">
    <property type="entry name" value="DnaJ_zf"/>
    <property type="match status" value="1"/>
</dbReference>
<evidence type="ECO:0000256" key="4">
    <source>
        <dbReference type="ARBA" id="ARBA00022833"/>
    </source>
</evidence>
<name>A0A8H7UQY4_9FUNG</name>
<dbReference type="FunFam" id="2.10.230.10:FF:000002">
    <property type="entry name" value="Molecular chaperone DnaJ"/>
    <property type="match status" value="1"/>
</dbReference>
<dbReference type="GO" id="GO:0005524">
    <property type="term" value="F:ATP binding"/>
    <property type="evidence" value="ECO:0007669"/>
    <property type="project" value="InterPro"/>
</dbReference>
<evidence type="ECO:0000256" key="3">
    <source>
        <dbReference type="ARBA" id="ARBA00022771"/>
    </source>
</evidence>
<organism evidence="11 12">
    <name type="scientific">Mucor plumbeus</name>
    <dbReference type="NCBI Taxonomy" id="97098"/>
    <lineage>
        <taxon>Eukaryota</taxon>
        <taxon>Fungi</taxon>
        <taxon>Fungi incertae sedis</taxon>
        <taxon>Mucoromycota</taxon>
        <taxon>Mucoromycotina</taxon>
        <taxon>Mucoromycetes</taxon>
        <taxon>Mucorales</taxon>
        <taxon>Mucorineae</taxon>
        <taxon>Mucoraceae</taxon>
        <taxon>Mucor</taxon>
    </lineage>
</organism>
<dbReference type="InterPro" id="IPR006680">
    <property type="entry name" value="Amidohydro-rel"/>
</dbReference>
<sequence>MSTQDGYRSIPPNNQEDERRPPTLIERIKHFNYKTYAKKHHLPVAVLSAIVLFIILLIGLATWLPDIKHKKSVSPIEAPITPGISSIAFQQGLTKCQQIHYKSPKIATNERKFNPRAPRDSQPIVLKNAVVWDGQGEILNHVDILMDNGLIFQVKQNIQAPASAKIIDVGGHIVSPGLVDMHTHLGVMSWPSLSGTSDTNEKTDPITPFVRTLDAFNPSDKAIRIVASGGITTALVLPGSGNLIGGEAFAFKLRPMDTLSNQDMLVQNGIDEDIEQKWRYMKMACGENPKSYGRMGRMPSTRLGEAYLLRQAFADAKKLVEAQEDWCSVAENLSSVEDVHFESHFPEDIKLESLTALLRGRVKLNIHCYETHDIEAMLRHADEFNFNISAFHHALEAYKIPEIIKRAQNNITIATFADHWGYKKEAFEASPQAPKYLYEAGIPVAFKSDHPVLNSQHMAFEAAKATHYGLPPQEAFKSITSVPAKALGLGHRVGSLKVGYDADVVIWDRSPLALGAAPLQVFVDGVPLFDEKPITPIKKDVYENAFQQEEIPKLPKKGLKDYILTNIGFNYVSESKTVIVQNGQIVCSSQQEDCESMLIKSNFETIDVQGGYILPGLIAVGSKLGMVEMPSEGSTGDGIVPSSSTQNPKAVIEAVDGLKLGTKKLEEAYKGGVLTTISSPISNNIVIGVSTAFKTNADSILSNGALLTPAAALHLQIGHSAKSDSFPTVSSQIAFLRQIFTDNINTKTRYGQAARGEIPLIIMVNNKDEIASIIQLKERIIPNARLAIMGGAEAHLLAPHLKKAKIAVILRPYLCTPENFDSSHCLTGAPLTNGTAAHILHYHGVKIGLGVSDDGWARNLAWDAGWLAATSPSEELRITEAEAIKFVTTNLQEIFGLKEENEEELQNNDFVLWSGNPTNMQSRPLFAHTQENVEAGKDYYAILDVPKNAPLSQIKKHFKKLSRVYHPDKNPGDSSASEKFMEIAEAYEVLGNEEKRNTYDRFGEEGLKQQQQQQQNAGNNPFGNLFSQFFGGQSQGKPRTHNMEIPLQVSLEDIYNGANIEVDISKQVICNHCFGSGAHSSDSIHTCTTCQGQGNVLKQVQIAPGFVQQFQQQCDKCQGKGKIITKHCKACNGHKIKRGNEQYTITIDRGVPTGRKIVFEEESNEFPDLDTGDIVFTINAANHPMFERRGNDLHTQMKISLIEALVGFNKSIKHLDQTIVRVARTEVTQFGFVETINGAGMPFIDNHDQFGDMFVEYIVQFPQTVDEQFITGKFQIYKNASKLILFCKMIPK</sequence>
<dbReference type="SUPFAM" id="SSF51338">
    <property type="entry name" value="Composite domain of metallo-dependent hydrolases"/>
    <property type="match status" value="1"/>
</dbReference>
<dbReference type="InterPro" id="IPR001623">
    <property type="entry name" value="DnaJ_domain"/>
</dbReference>
<keyword evidence="8" id="KW-0812">Transmembrane</keyword>
<dbReference type="SMART" id="SM00271">
    <property type="entry name" value="DnaJ"/>
    <property type="match status" value="1"/>
</dbReference>
<dbReference type="CDD" id="cd10747">
    <property type="entry name" value="DnaJ_C"/>
    <property type="match status" value="1"/>
</dbReference>
<evidence type="ECO:0000256" key="1">
    <source>
        <dbReference type="ARBA" id="ARBA00022723"/>
    </source>
</evidence>
<dbReference type="InterPro" id="IPR018253">
    <property type="entry name" value="DnaJ_domain_CS"/>
</dbReference>
<dbReference type="SUPFAM" id="SSF57938">
    <property type="entry name" value="DnaJ/Hsp40 cysteine-rich domain"/>
    <property type="match status" value="1"/>
</dbReference>
<feature type="zinc finger region" description="CR-type" evidence="6">
    <location>
        <begin position="1057"/>
        <end position="1140"/>
    </location>
</feature>
<dbReference type="EMBL" id="JAEPRC010000899">
    <property type="protein sequence ID" value="KAG2190837.1"/>
    <property type="molecule type" value="Genomic_DNA"/>
</dbReference>
<dbReference type="Pfam" id="PF01979">
    <property type="entry name" value="Amidohydro_1"/>
    <property type="match status" value="1"/>
</dbReference>
<dbReference type="InterPro" id="IPR012724">
    <property type="entry name" value="DnaJ"/>
</dbReference>
<dbReference type="GO" id="GO:0051082">
    <property type="term" value="F:unfolded protein binding"/>
    <property type="evidence" value="ECO:0007669"/>
    <property type="project" value="InterPro"/>
</dbReference>
<evidence type="ECO:0000256" key="8">
    <source>
        <dbReference type="SAM" id="Phobius"/>
    </source>
</evidence>
<keyword evidence="8" id="KW-1133">Transmembrane helix</keyword>
<dbReference type="InterPro" id="IPR036869">
    <property type="entry name" value="J_dom_sf"/>
</dbReference>
<comment type="caution">
    <text evidence="11">The sequence shown here is derived from an EMBL/GenBank/DDBJ whole genome shotgun (WGS) entry which is preliminary data.</text>
</comment>
<feature type="non-terminal residue" evidence="11">
    <location>
        <position position="1"/>
    </location>
</feature>
<keyword evidence="8" id="KW-0472">Membrane</keyword>
<evidence type="ECO:0000259" key="9">
    <source>
        <dbReference type="PROSITE" id="PS50076"/>
    </source>
</evidence>
<dbReference type="GO" id="GO:0009408">
    <property type="term" value="P:response to heat"/>
    <property type="evidence" value="ECO:0007669"/>
    <property type="project" value="InterPro"/>
</dbReference>
<reference evidence="11" key="1">
    <citation type="submission" date="2020-12" db="EMBL/GenBank/DDBJ databases">
        <title>Metabolic potential, ecology and presence of endohyphal bacteria is reflected in genomic diversity of Mucoromycotina.</title>
        <authorList>
            <person name="Muszewska A."/>
            <person name="Okrasinska A."/>
            <person name="Steczkiewicz K."/>
            <person name="Drgas O."/>
            <person name="Orlowska M."/>
            <person name="Perlinska-Lenart U."/>
            <person name="Aleksandrzak-Piekarczyk T."/>
            <person name="Szatraj K."/>
            <person name="Zielenkiewicz U."/>
            <person name="Pilsyk S."/>
            <person name="Malc E."/>
            <person name="Mieczkowski P."/>
            <person name="Kruszewska J.S."/>
            <person name="Biernat P."/>
            <person name="Pawlowska J."/>
        </authorList>
    </citation>
    <scope>NUCLEOTIDE SEQUENCE</scope>
    <source>
        <strain evidence="11">CBS 226.32</strain>
    </source>
</reference>
<evidence type="ECO:0000313" key="11">
    <source>
        <dbReference type="EMBL" id="KAG2190837.1"/>
    </source>
</evidence>
<protein>
    <submittedName>
        <fullName evidence="11">Uncharacterized protein</fullName>
    </submittedName>
</protein>
<dbReference type="GO" id="GO:0030544">
    <property type="term" value="F:Hsp70 protein binding"/>
    <property type="evidence" value="ECO:0007669"/>
    <property type="project" value="InterPro"/>
</dbReference>
<evidence type="ECO:0000256" key="5">
    <source>
        <dbReference type="ARBA" id="ARBA00023186"/>
    </source>
</evidence>
<dbReference type="Gene3D" id="2.10.230.10">
    <property type="entry name" value="Heat shock protein DnaJ, cysteine-rich domain"/>
    <property type="match status" value="1"/>
</dbReference>
<dbReference type="Pfam" id="PF00684">
    <property type="entry name" value="DnaJ_CXXCXGXG"/>
    <property type="match status" value="1"/>
</dbReference>
<dbReference type="InterPro" id="IPR032466">
    <property type="entry name" value="Metal_Hydrolase"/>
</dbReference>
<feature type="domain" description="CR-type" evidence="10">
    <location>
        <begin position="1057"/>
        <end position="1140"/>
    </location>
</feature>
<evidence type="ECO:0000256" key="7">
    <source>
        <dbReference type="SAM" id="MobiDB-lite"/>
    </source>
</evidence>